<keyword evidence="6" id="KW-0456">Lyase</keyword>
<feature type="signal peptide" evidence="8">
    <location>
        <begin position="1"/>
        <end position="25"/>
    </location>
</feature>
<feature type="chain" id="PRO_5004306995" evidence="8">
    <location>
        <begin position="26"/>
        <end position="235"/>
    </location>
</feature>
<keyword evidence="4" id="KW-0378">Hydrolase</keyword>
<evidence type="ECO:0000256" key="5">
    <source>
        <dbReference type="ARBA" id="ARBA00023157"/>
    </source>
</evidence>
<dbReference type="SUPFAM" id="SSF55895">
    <property type="entry name" value="Ribonuclease Rh-like"/>
    <property type="match status" value="1"/>
</dbReference>
<proteinExistence type="inferred from homology"/>
<keyword evidence="3" id="KW-0255">Endonuclease</keyword>
<reference evidence="9" key="1">
    <citation type="journal article" date="2003" name="Sex. Plant Reprod.">
        <title>Identification and evolutionary analysis of a relic S-RNase in Antirrhinum.</title>
        <authorList>
            <person name="Liang L."/>
            <person name="Huang J."/>
            <person name="Xue Y."/>
        </authorList>
    </citation>
    <scope>NUCLEOTIDE SEQUENCE</scope>
</reference>
<sequence>MSTNKQTHIFFLVVCLVLFPDYAFTGRPPVGFEYLKLWLQWPPSFCSLSRVACGRDPVPAEFTIHGLWPDNYSHELNYCKSNKQLSVQIEDIGEWLDKDWPDLMKQATVNPDKGFYEEQWRKHRICSSNIFTPKEYFTLGMKLKKARNLLQVFHQNEIYESQFSSISRINKAIKIITGRQSPIVKCSRHPQKGSLLTEVILCFDLKGDYFKNCTDPFGRACPKSTNVFFPKKVIV</sequence>
<dbReference type="GO" id="GO:0016787">
    <property type="term" value="F:hydrolase activity"/>
    <property type="evidence" value="ECO:0007669"/>
    <property type="project" value="UniProtKB-KW"/>
</dbReference>
<dbReference type="PROSITE" id="PS00530">
    <property type="entry name" value="RNASE_T2_1"/>
    <property type="match status" value="1"/>
</dbReference>
<dbReference type="GO" id="GO:0006401">
    <property type="term" value="P:RNA catabolic process"/>
    <property type="evidence" value="ECO:0007669"/>
    <property type="project" value="TreeGrafter"/>
</dbReference>
<dbReference type="InterPro" id="IPR033697">
    <property type="entry name" value="Ribonuclease_T2_eukaryotic"/>
</dbReference>
<accession>Q8H697</accession>
<dbReference type="PANTHER" id="PTHR11240">
    <property type="entry name" value="RIBONUCLEASE T2"/>
    <property type="match status" value="1"/>
</dbReference>
<dbReference type="GO" id="GO:0033897">
    <property type="term" value="F:ribonuclease T2 activity"/>
    <property type="evidence" value="ECO:0007669"/>
    <property type="project" value="InterPro"/>
</dbReference>
<dbReference type="InterPro" id="IPR036430">
    <property type="entry name" value="RNase_T2-like_sf"/>
</dbReference>
<evidence type="ECO:0000256" key="1">
    <source>
        <dbReference type="ARBA" id="ARBA00007469"/>
    </source>
</evidence>
<keyword evidence="2" id="KW-0540">Nuclease</keyword>
<name>Q8H697_9LAMI</name>
<dbReference type="SMR" id="Q8H697"/>
<protein>
    <submittedName>
        <fullName evidence="9">S-like RNase 29</fullName>
    </submittedName>
</protein>
<evidence type="ECO:0000256" key="7">
    <source>
        <dbReference type="RuleBase" id="RU004328"/>
    </source>
</evidence>
<dbReference type="GO" id="GO:0005576">
    <property type="term" value="C:extracellular region"/>
    <property type="evidence" value="ECO:0007669"/>
    <property type="project" value="TreeGrafter"/>
</dbReference>
<dbReference type="GO" id="GO:0003723">
    <property type="term" value="F:RNA binding"/>
    <property type="evidence" value="ECO:0007669"/>
    <property type="project" value="InterPro"/>
</dbReference>
<dbReference type="Pfam" id="PF00445">
    <property type="entry name" value="Ribonuclease_T2"/>
    <property type="match status" value="1"/>
</dbReference>
<dbReference type="AlphaFoldDB" id="Q8H697"/>
<evidence type="ECO:0000256" key="6">
    <source>
        <dbReference type="ARBA" id="ARBA00023239"/>
    </source>
</evidence>
<organism evidence="9">
    <name type="scientific">Antirrhinum majus x Antirrhinum hispanicum</name>
    <dbReference type="NCBI Taxonomy" id="51610"/>
    <lineage>
        <taxon>Eukaryota</taxon>
        <taxon>Viridiplantae</taxon>
        <taxon>Streptophyta</taxon>
        <taxon>Embryophyta</taxon>
        <taxon>Tracheophyta</taxon>
        <taxon>Spermatophyta</taxon>
        <taxon>Magnoliopsida</taxon>
        <taxon>eudicotyledons</taxon>
        <taxon>Gunneridae</taxon>
        <taxon>Pentapetalae</taxon>
        <taxon>asterids</taxon>
        <taxon>lamiids</taxon>
        <taxon>Lamiales</taxon>
        <taxon>Plantaginaceae</taxon>
        <taxon>Antirrhineae</taxon>
        <taxon>Antirrhinum</taxon>
    </lineage>
</organism>
<evidence type="ECO:0000256" key="4">
    <source>
        <dbReference type="ARBA" id="ARBA00022801"/>
    </source>
</evidence>
<dbReference type="InterPro" id="IPR001568">
    <property type="entry name" value="RNase_T2-like"/>
</dbReference>
<dbReference type="EMBL" id="AJ507660">
    <property type="protein sequence ID" value="CAD45641.1"/>
    <property type="molecule type" value="Genomic_DNA"/>
</dbReference>
<evidence type="ECO:0000256" key="3">
    <source>
        <dbReference type="ARBA" id="ARBA00022759"/>
    </source>
</evidence>
<dbReference type="InterPro" id="IPR018188">
    <property type="entry name" value="RNase_T2_His_AS_1"/>
</dbReference>
<comment type="similarity">
    <text evidence="1 7">Belongs to the RNase T2 family.</text>
</comment>
<evidence type="ECO:0000256" key="8">
    <source>
        <dbReference type="SAM" id="SignalP"/>
    </source>
</evidence>
<dbReference type="CDD" id="cd01061">
    <property type="entry name" value="RNase_T2_euk"/>
    <property type="match status" value="1"/>
</dbReference>
<gene>
    <name evidence="9" type="primary">rnase29</name>
</gene>
<keyword evidence="8" id="KW-0732">Signal</keyword>
<dbReference type="Gene3D" id="3.90.730.10">
    <property type="entry name" value="Ribonuclease T2-like"/>
    <property type="match status" value="1"/>
</dbReference>
<dbReference type="PANTHER" id="PTHR11240:SF75">
    <property type="entry name" value="RIBONUCLEASE 3"/>
    <property type="match status" value="1"/>
</dbReference>
<keyword evidence="5" id="KW-1015">Disulfide bond</keyword>
<evidence type="ECO:0000256" key="2">
    <source>
        <dbReference type="ARBA" id="ARBA00022722"/>
    </source>
</evidence>
<evidence type="ECO:0000313" key="9">
    <source>
        <dbReference type="EMBL" id="CAD45641.1"/>
    </source>
</evidence>